<name>A0AAD3T9C0_NEPGR</name>
<evidence type="ECO:0000256" key="1">
    <source>
        <dbReference type="SAM" id="MobiDB-lite"/>
    </source>
</evidence>
<accession>A0AAD3T9C0</accession>
<dbReference type="AlphaFoldDB" id="A0AAD3T9C0"/>
<reference evidence="2" key="1">
    <citation type="submission" date="2023-05" db="EMBL/GenBank/DDBJ databases">
        <title>Nepenthes gracilis genome sequencing.</title>
        <authorList>
            <person name="Fukushima K."/>
        </authorList>
    </citation>
    <scope>NUCLEOTIDE SEQUENCE</scope>
    <source>
        <strain evidence="2">SING2019-196</strain>
    </source>
</reference>
<proteinExistence type="predicted"/>
<comment type="caution">
    <text evidence="2">The sequence shown here is derived from an EMBL/GenBank/DDBJ whole genome shotgun (WGS) entry which is preliminary data.</text>
</comment>
<dbReference type="Proteomes" id="UP001279734">
    <property type="component" value="Unassembled WGS sequence"/>
</dbReference>
<organism evidence="2 3">
    <name type="scientific">Nepenthes gracilis</name>
    <name type="common">Slender pitcher plant</name>
    <dbReference type="NCBI Taxonomy" id="150966"/>
    <lineage>
        <taxon>Eukaryota</taxon>
        <taxon>Viridiplantae</taxon>
        <taxon>Streptophyta</taxon>
        <taxon>Embryophyta</taxon>
        <taxon>Tracheophyta</taxon>
        <taxon>Spermatophyta</taxon>
        <taxon>Magnoliopsida</taxon>
        <taxon>eudicotyledons</taxon>
        <taxon>Gunneridae</taxon>
        <taxon>Pentapetalae</taxon>
        <taxon>Caryophyllales</taxon>
        <taxon>Nepenthaceae</taxon>
        <taxon>Nepenthes</taxon>
    </lineage>
</organism>
<evidence type="ECO:0000313" key="2">
    <source>
        <dbReference type="EMBL" id="GMH24784.1"/>
    </source>
</evidence>
<dbReference type="EMBL" id="BSYO01000028">
    <property type="protein sequence ID" value="GMH24784.1"/>
    <property type="molecule type" value="Genomic_DNA"/>
</dbReference>
<keyword evidence="3" id="KW-1185">Reference proteome</keyword>
<protein>
    <submittedName>
        <fullName evidence="2">Uncharacterized protein</fullName>
    </submittedName>
</protein>
<sequence>MESDCHASLPPINSYGKSSQLPDSVAEEAMPQPEPITTPIAVLHAELVSGAEIETPAPPIADSLALTSPNYPIHEVGRLLLKPHGLAMSKYHGWSLRTAVGVVAFQILLPCGPCLHILCGFWGSSPEAKTAGCGSLSAAWIERLRLSLSTEPGWPSAVKSSFWVVLLQNGRLLSFADLGWAARLIWCNDVLVAVACTRLWCWADGLINDISAVLMWWVMFRVADLYVAGLSANGLQCRTVDPGAWILMMDGTPKWVLIMLAPMLKLLDAAPSSDAVEDGRKVYAEKALGWLDVPFGRNPEAGALLPGFAKAAAAGPCLRLELHGPVWMLTWPACLPESGLFSSFWAIVALQQFAFCCLILKDLGTLCLFLAAGAVFG</sequence>
<gene>
    <name evidence="2" type="ORF">Nepgr_026627</name>
</gene>
<evidence type="ECO:0000313" key="3">
    <source>
        <dbReference type="Proteomes" id="UP001279734"/>
    </source>
</evidence>
<feature type="region of interest" description="Disordered" evidence="1">
    <location>
        <begin position="1"/>
        <end position="31"/>
    </location>
</feature>